<evidence type="ECO:0000313" key="2">
    <source>
        <dbReference type="Proteomes" id="UP000663846"/>
    </source>
</evidence>
<reference evidence="1" key="1">
    <citation type="submission" date="2021-01" db="EMBL/GenBank/DDBJ databases">
        <authorList>
            <person name="Kaushik A."/>
        </authorList>
    </citation>
    <scope>NUCLEOTIDE SEQUENCE</scope>
    <source>
        <strain evidence="1">AG1-1C</strain>
    </source>
</reference>
<protein>
    <recommendedName>
        <fullName evidence="3">F-box domain-containing protein</fullName>
    </recommendedName>
</protein>
<dbReference type="AlphaFoldDB" id="A0A8H2W9B7"/>
<proteinExistence type="predicted"/>
<dbReference type="Proteomes" id="UP000663846">
    <property type="component" value="Unassembled WGS sequence"/>
</dbReference>
<evidence type="ECO:0000313" key="1">
    <source>
        <dbReference type="EMBL" id="CAE6342079.1"/>
    </source>
</evidence>
<dbReference type="EMBL" id="CAJMWS010000026">
    <property type="protein sequence ID" value="CAE6342079.1"/>
    <property type="molecule type" value="Genomic_DNA"/>
</dbReference>
<comment type="caution">
    <text evidence="1">The sequence shown here is derived from an EMBL/GenBank/DDBJ whole genome shotgun (WGS) entry which is preliminary data.</text>
</comment>
<gene>
    <name evidence="1" type="ORF">RDB_LOCUS4271</name>
</gene>
<name>A0A8H2W9B7_9AGAM</name>
<sequence length="521" mass="58345">MNRLEFAGARLEAALDRYLEASFAEQNNCNQDPAEMLARSLGQLSDLAVLEQQIQQAKVAVGLMRNSSAAIVPIHRLSSNLLTRIFIGVVASETCGLDLKDTNQLPKAPIYLTHICSRWRKIAVASSDLWTHIDLSPSILKNQRSLSHVQTFLSRSEQSSIYLHVEYAADENGDASRLNHFISALASRIQGVKCCINLTWPVSELEFSCAALSCFLNENTTPGRLTMLDVSIKGTARVFFIEATGRKQYGDSLTLDMPTYRLNELLLPVTTLRIDRIYPPWTSKAYYGLLDLRIRTIYSIRESKLVSILIHSPQLRVLEISNQIDFTGTPLAPVALHSLEILITHNPSYSDLGRFLRLLDTGSRPLFLSIDFPHVNDQLDQNLMDFFSRSNVTTLCTVQFPLFHKSLELVNLAHTIKKLAMDPPAIHLFSEGHSDAPAGTRVCLDTLYFLGTFGIEINKLRDVIDWSGVRKLVIWGDVYWSTNNGRPIISKQSLLNELLDLGVATEILPTDSPSPLDYFLS</sequence>
<accession>A0A8H2W9B7</accession>
<organism evidence="1 2">
    <name type="scientific">Rhizoctonia solani</name>
    <dbReference type="NCBI Taxonomy" id="456999"/>
    <lineage>
        <taxon>Eukaryota</taxon>
        <taxon>Fungi</taxon>
        <taxon>Dikarya</taxon>
        <taxon>Basidiomycota</taxon>
        <taxon>Agaricomycotina</taxon>
        <taxon>Agaricomycetes</taxon>
        <taxon>Cantharellales</taxon>
        <taxon>Ceratobasidiaceae</taxon>
        <taxon>Rhizoctonia</taxon>
    </lineage>
</organism>
<evidence type="ECO:0008006" key="3">
    <source>
        <dbReference type="Google" id="ProtNLM"/>
    </source>
</evidence>